<proteinExistence type="predicted"/>
<sequence length="75" mass="8512">MALLHPVIRLMDYKRLVDMGRLRVQGPIVLEEKLDGYLLVVHGGRVYTGSGRRAPQWLLNALAQAYATPRSWRAP</sequence>
<evidence type="ECO:0000313" key="1">
    <source>
        <dbReference type="EMBL" id="BES80725.1"/>
    </source>
</evidence>
<keyword evidence="2" id="KW-1185">Reference proteome</keyword>
<dbReference type="EMBL" id="AP028907">
    <property type="protein sequence ID" value="BES80725.1"/>
    <property type="molecule type" value="Genomic_DNA"/>
</dbReference>
<dbReference type="RefSeq" id="WP_338251205.1">
    <property type="nucleotide sequence ID" value="NZ_AP028907.1"/>
</dbReference>
<evidence type="ECO:0000313" key="2">
    <source>
        <dbReference type="Proteomes" id="UP001341135"/>
    </source>
</evidence>
<gene>
    <name evidence="1" type="ORF">PABY_02920</name>
</gene>
<dbReference type="Proteomes" id="UP001341135">
    <property type="component" value="Chromosome"/>
</dbReference>
<name>A0ABN6ZQN5_9CREN</name>
<dbReference type="GeneID" id="89288317"/>
<protein>
    <submittedName>
        <fullName evidence="1">Uncharacterized protein</fullName>
    </submittedName>
</protein>
<accession>A0ABN6ZQN5</accession>
<reference evidence="1 2" key="1">
    <citation type="submission" date="2023-09" db="EMBL/GenBank/DDBJ databases">
        <title>Pyrofollis japonicus gen. nov. sp. nov., a novel member of the family Pyrodictiaceae isolated from the Iheya North hydrothermal field.</title>
        <authorList>
            <person name="Miyazaki U."/>
            <person name="Sanari M."/>
            <person name="Tame A."/>
            <person name="Kitajima M."/>
            <person name="Okamoto A."/>
            <person name="Sawayama S."/>
            <person name="Miyazaki J."/>
            <person name="Takai K."/>
            <person name="Nakagawa S."/>
        </authorList>
    </citation>
    <scope>NUCLEOTIDE SEQUENCE [LARGE SCALE GENOMIC DNA]</scope>
    <source>
        <strain evidence="1 2">AV2</strain>
    </source>
</reference>
<organism evidence="1 2">
    <name type="scientific">Pyrodictium abyssi</name>
    <dbReference type="NCBI Taxonomy" id="54256"/>
    <lineage>
        <taxon>Archaea</taxon>
        <taxon>Thermoproteota</taxon>
        <taxon>Thermoprotei</taxon>
        <taxon>Desulfurococcales</taxon>
        <taxon>Pyrodictiaceae</taxon>
        <taxon>Pyrodictium</taxon>
    </lineage>
</organism>